<dbReference type="InterPro" id="IPR012437">
    <property type="entry name" value="DUF1638"/>
</dbReference>
<reference evidence="2 3" key="1">
    <citation type="submission" date="2016-09" db="EMBL/GenBank/DDBJ databases">
        <title>Complete genome of Desulfosporosinus sp. OL.</title>
        <authorList>
            <person name="Mardanov A."/>
            <person name="Beletsky A."/>
            <person name="Panova A."/>
            <person name="Karnachuk O."/>
            <person name="Ravin N."/>
        </authorList>
    </citation>
    <scope>NUCLEOTIDE SEQUENCE [LARGE SCALE GENOMIC DNA]</scope>
    <source>
        <strain evidence="2 3">OL</strain>
    </source>
</reference>
<keyword evidence="3" id="KW-1185">Reference proteome</keyword>
<dbReference type="RefSeq" id="WP_075367282.1">
    <property type="nucleotide sequence ID" value="NZ_MLBF01000080.1"/>
</dbReference>
<dbReference type="EMBL" id="MLBF01000080">
    <property type="protein sequence ID" value="OLN26324.1"/>
    <property type="molecule type" value="Genomic_DNA"/>
</dbReference>
<accession>A0A1Q8QG65</accession>
<feature type="domain" description="DUF1638" evidence="1">
    <location>
        <begin position="28"/>
        <end position="194"/>
    </location>
</feature>
<evidence type="ECO:0000313" key="2">
    <source>
        <dbReference type="EMBL" id="OLN26324.1"/>
    </source>
</evidence>
<dbReference type="AlphaFoldDB" id="A0A1Q8QG65"/>
<organism evidence="2 3">
    <name type="scientific">Desulfosporosinus metallidurans</name>
    <dbReference type="NCBI Taxonomy" id="1888891"/>
    <lineage>
        <taxon>Bacteria</taxon>
        <taxon>Bacillati</taxon>
        <taxon>Bacillota</taxon>
        <taxon>Clostridia</taxon>
        <taxon>Eubacteriales</taxon>
        <taxon>Desulfitobacteriaceae</taxon>
        <taxon>Desulfosporosinus</taxon>
    </lineage>
</organism>
<evidence type="ECO:0000313" key="3">
    <source>
        <dbReference type="Proteomes" id="UP000186102"/>
    </source>
</evidence>
<gene>
    <name evidence="2" type="ORF">DSOL_5040</name>
</gene>
<protein>
    <recommendedName>
        <fullName evidence="1">DUF1638 domain-containing protein</fullName>
    </recommendedName>
</protein>
<dbReference type="STRING" id="1888891.DSOL_5040"/>
<evidence type="ECO:0000259" key="1">
    <source>
        <dbReference type="Pfam" id="PF07796"/>
    </source>
</evidence>
<comment type="caution">
    <text evidence="2">The sequence shown here is derived from an EMBL/GenBank/DDBJ whole genome shotgun (WGS) entry which is preliminary data.</text>
</comment>
<dbReference type="Pfam" id="PF07796">
    <property type="entry name" value="DUF1638"/>
    <property type="match status" value="1"/>
</dbReference>
<name>A0A1Q8QG65_9FIRM</name>
<proteinExistence type="predicted"/>
<dbReference type="OrthoDB" id="9787351at2"/>
<sequence>MKIKLIGCASTMNEVCWKGLPETVDSEFLDFNFHAKPDLLHRRLQELIDQSQDYDVIITTYNRCSNAVVGLLSPRVPLLMPKTHDCISLLLGSNERQLKLLKENPGTYYFSRGWLDHGRTPYAEYLEYVDRYGEEKARELIKMLYGSYNKAVLIVTPGPKDLEEYRKKVLKIADFFGWEVGEVEADLDLLNSLLNGNVGNDTVYVEPGQTVTVNMLAGGNYGNNDTP</sequence>
<dbReference type="Proteomes" id="UP000186102">
    <property type="component" value="Unassembled WGS sequence"/>
</dbReference>